<evidence type="ECO:0000313" key="1">
    <source>
        <dbReference type="EMBL" id="MBB4006563.1"/>
    </source>
</evidence>
<name>A0A7W6HJT5_9HYPH</name>
<comment type="caution">
    <text evidence="1">The sequence shown here is derived from an EMBL/GenBank/DDBJ whole genome shotgun (WGS) entry which is preliminary data.</text>
</comment>
<reference evidence="1 2" key="1">
    <citation type="submission" date="2020-08" db="EMBL/GenBank/DDBJ databases">
        <title>Genomic Encyclopedia of Type Strains, Phase IV (KMG-IV): sequencing the most valuable type-strain genomes for metagenomic binning, comparative biology and taxonomic classification.</title>
        <authorList>
            <person name="Goeker M."/>
        </authorList>
    </citation>
    <scope>NUCLEOTIDE SEQUENCE [LARGE SCALE GENOMIC DNA]</scope>
    <source>
        <strain evidence="1 2">DSM 100021</strain>
    </source>
</reference>
<dbReference type="EMBL" id="JACIED010000001">
    <property type="protein sequence ID" value="MBB4006563.1"/>
    <property type="molecule type" value="Genomic_DNA"/>
</dbReference>
<dbReference type="AlphaFoldDB" id="A0A7W6HJT5"/>
<organism evidence="1 2">
    <name type="scientific">Allorhizobium taibaishanense</name>
    <dbReference type="NCBI Taxonomy" id="887144"/>
    <lineage>
        <taxon>Bacteria</taxon>
        <taxon>Pseudomonadati</taxon>
        <taxon>Pseudomonadota</taxon>
        <taxon>Alphaproteobacteria</taxon>
        <taxon>Hyphomicrobiales</taxon>
        <taxon>Rhizobiaceae</taxon>
        <taxon>Rhizobium/Agrobacterium group</taxon>
        <taxon>Allorhizobium</taxon>
    </lineage>
</organism>
<dbReference type="Proteomes" id="UP000544107">
    <property type="component" value="Unassembled WGS sequence"/>
</dbReference>
<protein>
    <submittedName>
        <fullName evidence="1">Uncharacterized protein</fullName>
    </submittedName>
</protein>
<sequence length="33" mass="3677">MPGSKKQDNDNDESIESLKGDFSLFDSSVAMRK</sequence>
<evidence type="ECO:0000313" key="2">
    <source>
        <dbReference type="Proteomes" id="UP000544107"/>
    </source>
</evidence>
<gene>
    <name evidence="1" type="ORF">GGQ71_000799</name>
</gene>
<proteinExistence type="predicted"/>
<accession>A0A7W6HJT5</accession>